<evidence type="ECO:0000313" key="3">
    <source>
        <dbReference type="Proteomes" id="UP000594097"/>
    </source>
</evidence>
<evidence type="ECO:0000256" key="1">
    <source>
        <dbReference type="SAM" id="Coils"/>
    </source>
</evidence>
<sequence>MKSNDVRTVDMVAYNKPDQRVSNNKKQTPEWYIPNANYYIQLALELNDKYTTLKFLNAANGKIDKSTYDYVLRSYTKELGDKGEQYADIRNIDFLTPIKERYMGEFINMFSNYQVINNDPSIVLSRNEAVADKVMAWVNQEVINELNEKGFPTNQPSKTQFTLDETIDKVLEEWSDNVVINGQKRLELINSLINAKEVYLQMYYYWWACQECYSYRYVKDGDIYVECISPLEAFPVNAGHRYDEDGEAFVRIYAMSIEDVITRFRDKLKSSEIEYLKKLYNCGNKYEATKGLEWIRNLEDFGARQSELNTNLQALYQVKRYSREIDVAHYQWKTEVKQGVLTYVDTFGDIQETLVDETYKLNKELGDIDIKWEWTLQTWEGWRIGGMHEGVYIKPEPIIVQREAFNNTASVKLSYNGIRGLIKEDIRNPIPYRIQPYMALYRIYTLQQERAIAKFKSYLLLPESVIGDSSEMTTEERFALGAKDSTFPIDDADMNPTALQAFREIANSTIIPYVNSLEQIKANIKADAYNEANMNNARMGDTKDYAGKGTTEMNYANAVAGSVWSLEVFNLFREIDYQANLDYSKAAWIEGKQGAYIDPNTNEVVVVDLDGTSDWNHNLAVFIRNNTEVNNKLRQMQDLAFSAAQNGDLDIAIDAISSNSLRQIAKRIKDGVEARREYEENLAKIEQEGRANVEQIISDREAANREFESYQKQADRDNQLVIEQMKIESNERIWDKRLKLDLDGNGYVSKEEASGYTDADINMIKMKKELNG</sequence>
<dbReference type="Proteomes" id="UP000594097">
    <property type="component" value="Segment"/>
</dbReference>
<accession>A0A7M1RZL7</accession>
<reference evidence="2 3" key="1">
    <citation type="submission" date="2020-07" db="EMBL/GenBank/DDBJ databases">
        <title>Taxonomic proposal: Crassvirales, a new order of highly abundant and diverse bacterial viruses.</title>
        <authorList>
            <person name="Shkoporov A.N."/>
            <person name="Stockdale S.R."/>
            <person name="Guerin E."/>
            <person name="Ross R.P."/>
            <person name="Hill C."/>
        </authorList>
    </citation>
    <scope>NUCLEOTIDE SEQUENCE [LARGE SCALE GENOMIC DNA]</scope>
</reference>
<evidence type="ECO:0000313" key="2">
    <source>
        <dbReference type="EMBL" id="QOR59808.1"/>
    </source>
</evidence>
<keyword evidence="3" id="KW-1185">Reference proteome</keyword>
<keyword evidence="1" id="KW-0175">Coiled coil</keyword>
<dbReference type="GeneID" id="65130420"/>
<protein>
    <submittedName>
        <fullName evidence="2">Portal protein</fullName>
    </submittedName>
</protein>
<dbReference type="KEGG" id="vg:65130420"/>
<dbReference type="RefSeq" id="YP_010111966.1">
    <property type="nucleotide sequence ID" value="NC_055886.1"/>
</dbReference>
<proteinExistence type="predicted"/>
<name>A0A7M1RZL7_9CAUD</name>
<feature type="coiled-coil region" evidence="1">
    <location>
        <begin position="668"/>
        <end position="720"/>
    </location>
</feature>
<organism evidence="2 3">
    <name type="scientific">uncultured phage cr127_1</name>
    <dbReference type="NCBI Taxonomy" id="2772077"/>
    <lineage>
        <taxon>Viruses</taxon>
        <taxon>Duplodnaviria</taxon>
        <taxon>Heunggongvirae</taxon>
        <taxon>Uroviricota</taxon>
        <taxon>Caudoviricetes</taxon>
        <taxon>Crassvirales</taxon>
        <taxon>Crevaviridae</taxon>
        <taxon>Doltivirinae</taxon>
        <taxon>Kahucivirus</taxon>
        <taxon>Kahucivirus intestinalis</taxon>
    </lineage>
</organism>
<dbReference type="EMBL" id="MT774393">
    <property type="protein sequence ID" value="QOR59808.1"/>
    <property type="molecule type" value="Genomic_DNA"/>
</dbReference>